<feature type="transmembrane region" description="Helical" evidence="7">
    <location>
        <begin position="41"/>
        <end position="60"/>
    </location>
</feature>
<evidence type="ECO:0000256" key="5">
    <source>
        <dbReference type="ARBA" id="ARBA00022989"/>
    </source>
</evidence>
<keyword evidence="5 7" id="KW-1133">Transmembrane helix</keyword>
<feature type="transmembrane region" description="Helical" evidence="7">
    <location>
        <begin position="135"/>
        <end position="155"/>
    </location>
</feature>
<keyword evidence="6 7" id="KW-0472">Membrane</keyword>
<evidence type="ECO:0000256" key="4">
    <source>
        <dbReference type="ARBA" id="ARBA00022692"/>
    </source>
</evidence>
<dbReference type="InterPro" id="IPR000515">
    <property type="entry name" value="MetI-like"/>
</dbReference>
<keyword evidence="4 7" id="KW-0812">Transmembrane</keyword>
<keyword evidence="3" id="KW-1003">Cell membrane</keyword>
<feature type="transmembrane region" description="Helical" evidence="7">
    <location>
        <begin position="182"/>
        <end position="207"/>
    </location>
</feature>
<evidence type="ECO:0000259" key="9">
    <source>
        <dbReference type="PROSITE" id="PS50928"/>
    </source>
</evidence>
<protein>
    <submittedName>
        <fullName evidence="10">Carbohydrate ABC transporter permease</fullName>
    </submittedName>
</protein>
<feature type="transmembrane region" description="Helical" evidence="7">
    <location>
        <begin position="290"/>
        <end position="314"/>
    </location>
</feature>
<keyword evidence="11" id="KW-1185">Reference proteome</keyword>
<comment type="caution">
    <text evidence="10">The sequence shown here is derived from an EMBL/GenBank/DDBJ whole genome shotgun (WGS) entry which is preliminary data.</text>
</comment>
<comment type="subcellular location">
    <subcellularLocation>
        <location evidence="1 7">Cell membrane</location>
        <topology evidence="1 7">Multi-pass membrane protein</topology>
    </subcellularLocation>
</comment>
<gene>
    <name evidence="10" type="ORF">ACFFSA_34360</name>
</gene>
<organism evidence="10 11">
    <name type="scientific">Nonomuraea helvata</name>
    <dbReference type="NCBI Taxonomy" id="37484"/>
    <lineage>
        <taxon>Bacteria</taxon>
        <taxon>Bacillati</taxon>
        <taxon>Actinomycetota</taxon>
        <taxon>Actinomycetes</taxon>
        <taxon>Streptosporangiales</taxon>
        <taxon>Streptosporangiaceae</taxon>
        <taxon>Nonomuraea</taxon>
    </lineage>
</organism>
<accession>A0ABV5S955</accession>
<dbReference type="EMBL" id="JBHMBW010000039">
    <property type="protein sequence ID" value="MFB9628197.1"/>
    <property type="molecule type" value="Genomic_DNA"/>
</dbReference>
<dbReference type="InterPro" id="IPR051393">
    <property type="entry name" value="ABC_transporter_permease"/>
</dbReference>
<reference evidence="10 11" key="1">
    <citation type="submission" date="2024-09" db="EMBL/GenBank/DDBJ databases">
        <authorList>
            <person name="Sun Q."/>
            <person name="Mori K."/>
        </authorList>
    </citation>
    <scope>NUCLEOTIDE SEQUENCE [LARGE SCALE GENOMIC DNA]</scope>
    <source>
        <strain evidence="10 11">JCM 3143</strain>
    </source>
</reference>
<evidence type="ECO:0000256" key="7">
    <source>
        <dbReference type="RuleBase" id="RU363032"/>
    </source>
</evidence>
<evidence type="ECO:0000256" key="2">
    <source>
        <dbReference type="ARBA" id="ARBA00022448"/>
    </source>
</evidence>
<name>A0ABV5S955_9ACTN</name>
<dbReference type="PANTHER" id="PTHR30193">
    <property type="entry name" value="ABC TRANSPORTER PERMEASE PROTEIN"/>
    <property type="match status" value="1"/>
</dbReference>
<evidence type="ECO:0000256" key="6">
    <source>
        <dbReference type="ARBA" id="ARBA00023136"/>
    </source>
</evidence>
<comment type="similarity">
    <text evidence="7">Belongs to the binding-protein-dependent transport system permease family.</text>
</comment>
<dbReference type="Gene3D" id="1.10.3720.10">
    <property type="entry name" value="MetI-like"/>
    <property type="match status" value="1"/>
</dbReference>
<dbReference type="Pfam" id="PF00528">
    <property type="entry name" value="BPD_transp_1"/>
    <property type="match status" value="1"/>
</dbReference>
<evidence type="ECO:0000313" key="10">
    <source>
        <dbReference type="EMBL" id="MFB9628197.1"/>
    </source>
</evidence>
<feature type="domain" description="ABC transmembrane type-1" evidence="9">
    <location>
        <begin position="97"/>
        <end position="311"/>
    </location>
</feature>
<feature type="region of interest" description="Disordered" evidence="8">
    <location>
        <begin position="1"/>
        <end position="34"/>
    </location>
</feature>
<keyword evidence="2 7" id="KW-0813">Transport</keyword>
<evidence type="ECO:0000313" key="11">
    <source>
        <dbReference type="Proteomes" id="UP001589532"/>
    </source>
</evidence>
<sequence length="320" mass="34445">MARDLSPAVSPPRAAQARGGGRVTDGPAPPPRRPGRRARGWLYVLPAVAVYLGFAIWPALNTLRLSLLTWDGILPAEWAGLSNYVKIFRDSQLYEAILHSLALIIFFSVIPIGVGLLMTALLMGKVRRGMTFFRIVFFLPQVLPLVAVGITWRWLYSESGVVNQFLDLVGLGSITRAWLGDYGLALVALGLIGTWVMSGLCMMLFLAGAQKIDPSLYEAARLDGAGAFRQFRHVTVPGVRREITVAGVITTISALASFDLVFVTTNGGPAGQTNVPGLLVYRLAFNEGDIGGASALAVVLTVIVVAVVSAVRYFTRDDES</sequence>
<dbReference type="PROSITE" id="PS50928">
    <property type="entry name" value="ABC_TM1"/>
    <property type="match status" value="1"/>
</dbReference>
<dbReference type="PANTHER" id="PTHR30193:SF37">
    <property type="entry name" value="INNER MEMBRANE ABC TRANSPORTER PERMEASE PROTEIN YCJO"/>
    <property type="match status" value="1"/>
</dbReference>
<dbReference type="RefSeq" id="WP_344985040.1">
    <property type="nucleotide sequence ID" value="NZ_BAAAXV010000001.1"/>
</dbReference>
<evidence type="ECO:0000256" key="8">
    <source>
        <dbReference type="SAM" id="MobiDB-lite"/>
    </source>
</evidence>
<dbReference type="InterPro" id="IPR035906">
    <property type="entry name" value="MetI-like_sf"/>
</dbReference>
<evidence type="ECO:0000256" key="1">
    <source>
        <dbReference type="ARBA" id="ARBA00004651"/>
    </source>
</evidence>
<feature type="transmembrane region" description="Helical" evidence="7">
    <location>
        <begin position="243"/>
        <end position="263"/>
    </location>
</feature>
<evidence type="ECO:0000256" key="3">
    <source>
        <dbReference type="ARBA" id="ARBA00022475"/>
    </source>
</evidence>
<dbReference type="CDD" id="cd06261">
    <property type="entry name" value="TM_PBP2"/>
    <property type="match status" value="1"/>
</dbReference>
<feature type="transmembrane region" description="Helical" evidence="7">
    <location>
        <begin position="96"/>
        <end position="123"/>
    </location>
</feature>
<dbReference type="Proteomes" id="UP001589532">
    <property type="component" value="Unassembled WGS sequence"/>
</dbReference>
<proteinExistence type="inferred from homology"/>
<dbReference type="SUPFAM" id="SSF161098">
    <property type="entry name" value="MetI-like"/>
    <property type="match status" value="1"/>
</dbReference>